<organism evidence="3 4">
    <name type="scientific">Dictyostelium purpureum</name>
    <name type="common">Slime mold</name>
    <dbReference type="NCBI Taxonomy" id="5786"/>
    <lineage>
        <taxon>Eukaryota</taxon>
        <taxon>Amoebozoa</taxon>
        <taxon>Evosea</taxon>
        <taxon>Eumycetozoa</taxon>
        <taxon>Dictyostelia</taxon>
        <taxon>Dictyosteliales</taxon>
        <taxon>Dictyosteliaceae</taxon>
        <taxon>Dictyostelium</taxon>
    </lineage>
</organism>
<keyword evidence="2" id="KW-0812">Transmembrane</keyword>
<evidence type="ECO:0000256" key="2">
    <source>
        <dbReference type="SAM" id="Phobius"/>
    </source>
</evidence>
<dbReference type="RefSeq" id="XP_003292798.1">
    <property type="nucleotide sequence ID" value="XM_003292750.1"/>
</dbReference>
<name>F0ZZF7_DICPU</name>
<dbReference type="OMA" id="IRECNEN"/>
<dbReference type="EMBL" id="GL871309">
    <property type="protein sequence ID" value="EGC30673.1"/>
    <property type="molecule type" value="Genomic_DNA"/>
</dbReference>
<evidence type="ECO:0000256" key="1">
    <source>
        <dbReference type="SAM" id="MobiDB-lite"/>
    </source>
</evidence>
<feature type="non-terminal residue" evidence="3">
    <location>
        <position position="576"/>
    </location>
</feature>
<evidence type="ECO:0000313" key="4">
    <source>
        <dbReference type="Proteomes" id="UP000001064"/>
    </source>
</evidence>
<dbReference type="AlphaFoldDB" id="F0ZZF7"/>
<accession>F0ZZF7</accession>
<keyword evidence="2" id="KW-0472">Membrane</keyword>
<dbReference type="InParanoid" id="F0ZZF7"/>
<dbReference type="VEuPathDB" id="AmoebaDB:DICPUDRAFT_5819"/>
<dbReference type="Proteomes" id="UP000001064">
    <property type="component" value="Unassembled WGS sequence"/>
</dbReference>
<dbReference type="eggNOG" id="ENOG502STTB">
    <property type="taxonomic scope" value="Eukaryota"/>
</dbReference>
<sequence length="576" mass="66331">ENLPPENIRNIKNEKGAKTLELILPVVSVPYSPVLITVLGLEENVDLKNISIYIGKMECDNIVYFNQSTVRELQNKQRRIESFNTNDQLYDDPHNMVIDYSQPDYYLIDDEYDETLDYLERLANISSTYKAKTLQCDLHLVNISVNYLQAQNVYIVVNQTLTVENNFFTFRDITPCPGTIRECNENGQCFSGVCLCNTMLDSGPQCNLQTSPSYPPVLDPVKPQIVYSNGQAKWTISFETLGMTKKKVEDSRTMVYNDFIDLLTPNWTLKLADQQSGVYGSEFGTYNLTLANGITFTINVLYYNNLTLDYFFDSENIKLYYHAGDLRVFFTLSNIPIELRDHYSFQLVFYVYTDMKDIECGYVDSDFDVDFGKGFDYDDVRWAYIRNKDYALYSRLFGKCIMDGRPQSCLVDINELSRNNFEGNLKLLTYFEPFSTNVSIHYDFSILFNTKNPNFTQVSCDKFEPMVHPLKWLIPTILPIIFVGLVCFILIFIYLFKANRKNLEFNTKYYFGNNFNSNGSSNSNSNNGNSGSNNNNSNNDNDNTENNNNSNNNNNDCDSYNNSYSDTDSFSESILN</sequence>
<feature type="non-terminal residue" evidence="3">
    <location>
        <position position="1"/>
    </location>
</feature>
<evidence type="ECO:0000313" key="3">
    <source>
        <dbReference type="EMBL" id="EGC30673.1"/>
    </source>
</evidence>
<proteinExistence type="predicted"/>
<protein>
    <submittedName>
        <fullName evidence="3">Uncharacterized protein</fullName>
    </submittedName>
</protein>
<dbReference type="OrthoDB" id="20718at2759"/>
<keyword evidence="2" id="KW-1133">Transmembrane helix</keyword>
<gene>
    <name evidence="3" type="ORF">DICPUDRAFT_5819</name>
</gene>
<reference evidence="4" key="1">
    <citation type="journal article" date="2011" name="Genome Biol.">
        <title>Comparative genomics of the social amoebae Dictyostelium discoideum and Dictyostelium purpureum.</title>
        <authorList>
            <consortium name="US DOE Joint Genome Institute (JGI-PGF)"/>
            <person name="Sucgang R."/>
            <person name="Kuo A."/>
            <person name="Tian X."/>
            <person name="Salerno W."/>
            <person name="Parikh A."/>
            <person name="Feasley C.L."/>
            <person name="Dalin E."/>
            <person name="Tu H."/>
            <person name="Huang E."/>
            <person name="Barry K."/>
            <person name="Lindquist E."/>
            <person name="Shapiro H."/>
            <person name="Bruce D."/>
            <person name="Schmutz J."/>
            <person name="Salamov A."/>
            <person name="Fey P."/>
            <person name="Gaudet P."/>
            <person name="Anjard C."/>
            <person name="Babu M.M."/>
            <person name="Basu S."/>
            <person name="Bushmanova Y."/>
            <person name="van der Wel H."/>
            <person name="Katoh-Kurasawa M."/>
            <person name="Dinh C."/>
            <person name="Coutinho P.M."/>
            <person name="Saito T."/>
            <person name="Elias M."/>
            <person name="Schaap P."/>
            <person name="Kay R.R."/>
            <person name="Henrissat B."/>
            <person name="Eichinger L."/>
            <person name="Rivero F."/>
            <person name="Putnam N.H."/>
            <person name="West C.M."/>
            <person name="Loomis W.F."/>
            <person name="Chisholm R.L."/>
            <person name="Shaulsky G."/>
            <person name="Strassmann J.E."/>
            <person name="Queller D.C."/>
            <person name="Kuspa A."/>
            <person name="Grigoriev I.V."/>
        </authorList>
    </citation>
    <scope>NUCLEOTIDE SEQUENCE [LARGE SCALE GENOMIC DNA]</scope>
    <source>
        <strain evidence="4">QSDP1</strain>
    </source>
</reference>
<keyword evidence="4" id="KW-1185">Reference proteome</keyword>
<feature type="transmembrane region" description="Helical" evidence="2">
    <location>
        <begin position="472"/>
        <end position="496"/>
    </location>
</feature>
<dbReference type="GeneID" id="10508908"/>
<dbReference type="KEGG" id="dpp:DICPUDRAFT_5819"/>
<feature type="region of interest" description="Disordered" evidence="1">
    <location>
        <begin position="521"/>
        <end position="576"/>
    </location>
</feature>